<evidence type="ECO:0000259" key="13">
    <source>
        <dbReference type="Pfam" id="PF17921"/>
    </source>
</evidence>
<evidence type="ECO:0000256" key="8">
    <source>
        <dbReference type="ARBA" id="ARBA00023065"/>
    </source>
</evidence>
<evidence type="ECO:0000313" key="14">
    <source>
        <dbReference type="EMBL" id="GFU07185.1"/>
    </source>
</evidence>
<dbReference type="Gene3D" id="1.10.340.70">
    <property type="match status" value="1"/>
</dbReference>
<dbReference type="InterPro" id="IPR001873">
    <property type="entry name" value="ENaC"/>
</dbReference>
<dbReference type="PANTHER" id="PTHR11690">
    <property type="entry name" value="AMILORIDE-SENSITIVE SODIUM CHANNEL-RELATED"/>
    <property type="match status" value="1"/>
</dbReference>
<keyword evidence="6" id="KW-1133">Transmembrane helix</keyword>
<dbReference type="OrthoDB" id="10051479at2759"/>
<comment type="subcellular location">
    <subcellularLocation>
        <location evidence="1">Membrane</location>
        <topology evidence="1">Multi-pass membrane protein</topology>
    </subcellularLocation>
</comment>
<keyword evidence="4 12" id="KW-0894">Sodium channel</keyword>
<keyword evidence="15" id="KW-1185">Reference proteome</keyword>
<dbReference type="AlphaFoldDB" id="A0A8X6UDD8"/>
<name>A0A8X6UDD8_NEPPI</name>
<comment type="caution">
    <text evidence="14">The sequence shown here is derived from an EMBL/GenBank/DDBJ whole genome shotgun (WGS) entry which is preliminary data.</text>
</comment>
<dbReference type="GO" id="GO:0015280">
    <property type="term" value="F:ligand-gated sodium channel activity"/>
    <property type="evidence" value="ECO:0007669"/>
    <property type="project" value="TreeGrafter"/>
</dbReference>
<protein>
    <submittedName>
        <fullName evidence="14">Retrovirus-related Pol polyprotein from transposon opus</fullName>
    </submittedName>
</protein>
<keyword evidence="11 12" id="KW-0407">Ion channel</keyword>
<organism evidence="14 15">
    <name type="scientific">Nephila pilipes</name>
    <name type="common">Giant wood spider</name>
    <name type="synonym">Nephila maculata</name>
    <dbReference type="NCBI Taxonomy" id="299642"/>
    <lineage>
        <taxon>Eukaryota</taxon>
        <taxon>Metazoa</taxon>
        <taxon>Ecdysozoa</taxon>
        <taxon>Arthropoda</taxon>
        <taxon>Chelicerata</taxon>
        <taxon>Arachnida</taxon>
        <taxon>Araneae</taxon>
        <taxon>Araneomorphae</taxon>
        <taxon>Entelegynae</taxon>
        <taxon>Araneoidea</taxon>
        <taxon>Nephilidae</taxon>
        <taxon>Nephila</taxon>
    </lineage>
</organism>
<dbReference type="PRINTS" id="PR01078">
    <property type="entry name" value="AMINACHANNEL"/>
</dbReference>
<dbReference type="Pfam" id="PF00858">
    <property type="entry name" value="ASC"/>
    <property type="match status" value="1"/>
</dbReference>
<evidence type="ECO:0000256" key="6">
    <source>
        <dbReference type="ARBA" id="ARBA00022989"/>
    </source>
</evidence>
<evidence type="ECO:0000256" key="5">
    <source>
        <dbReference type="ARBA" id="ARBA00022692"/>
    </source>
</evidence>
<gene>
    <name evidence="14" type="primary">pol_4433</name>
    <name evidence="14" type="ORF">NPIL_676021</name>
</gene>
<dbReference type="GO" id="GO:0005886">
    <property type="term" value="C:plasma membrane"/>
    <property type="evidence" value="ECO:0007669"/>
    <property type="project" value="TreeGrafter"/>
</dbReference>
<keyword evidence="8 12" id="KW-0406">Ion transport</keyword>
<comment type="similarity">
    <text evidence="2 12">Belongs to the amiloride-sensitive sodium channel (TC 1.A.6) family.</text>
</comment>
<keyword evidence="9" id="KW-0472">Membrane</keyword>
<accession>A0A8X6UDD8</accession>
<evidence type="ECO:0000256" key="1">
    <source>
        <dbReference type="ARBA" id="ARBA00004141"/>
    </source>
</evidence>
<proteinExistence type="inferred from homology"/>
<dbReference type="Pfam" id="PF17921">
    <property type="entry name" value="Integrase_H2C2"/>
    <property type="match status" value="1"/>
</dbReference>
<reference evidence="14" key="1">
    <citation type="submission" date="2020-08" db="EMBL/GenBank/DDBJ databases">
        <title>Multicomponent nature underlies the extraordinary mechanical properties of spider dragline silk.</title>
        <authorList>
            <person name="Kono N."/>
            <person name="Nakamura H."/>
            <person name="Mori M."/>
            <person name="Yoshida Y."/>
            <person name="Ohtoshi R."/>
            <person name="Malay A.D."/>
            <person name="Moran D.A.P."/>
            <person name="Tomita M."/>
            <person name="Numata K."/>
            <person name="Arakawa K."/>
        </authorList>
    </citation>
    <scope>NUCLEOTIDE SEQUENCE</scope>
</reference>
<dbReference type="PANTHER" id="PTHR11690:SF248">
    <property type="entry name" value="PICKPOCKET 17, ISOFORM A"/>
    <property type="match status" value="1"/>
</dbReference>
<evidence type="ECO:0000256" key="12">
    <source>
        <dbReference type="RuleBase" id="RU000679"/>
    </source>
</evidence>
<evidence type="ECO:0000256" key="3">
    <source>
        <dbReference type="ARBA" id="ARBA00022448"/>
    </source>
</evidence>
<evidence type="ECO:0000256" key="9">
    <source>
        <dbReference type="ARBA" id="ARBA00023136"/>
    </source>
</evidence>
<evidence type="ECO:0000256" key="11">
    <source>
        <dbReference type="ARBA" id="ARBA00023303"/>
    </source>
</evidence>
<dbReference type="EMBL" id="BMAW01028392">
    <property type="protein sequence ID" value="GFU07185.1"/>
    <property type="molecule type" value="Genomic_DNA"/>
</dbReference>
<evidence type="ECO:0000256" key="10">
    <source>
        <dbReference type="ARBA" id="ARBA00023201"/>
    </source>
</evidence>
<keyword evidence="3 12" id="KW-0813">Transport</keyword>
<keyword evidence="5 12" id="KW-0812">Transmembrane</keyword>
<keyword evidence="7" id="KW-0915">Sodium</keyword>
<feature type="domain" description="Integrase zinc-binding" evidence="13">
    <location>
        <begin position="239"/>
        <end position="293"/>
    </location>
</feature>
<evidence type="ECO:0000256" key="4">
    <source>
        <dbReference type="ARBA" id="ARBA00022461"/>
    </source>
</evidence>
<sequence length="305" mass="34761">MLIPWQNLSSKPFILFPDLTLRTKALGARVVIHHTNETPSPEDQGFNAIPGNEISVSLRQSITYRLPTPFRDHCVDYERSQGSSVSHQQDCVRTCIQTENFAKCGCIDSTLNVMEYLKLCDLTNTTQMCCLDDVLETLSKNGPFCDSPQPCTSVSFNEILSRAVWPSKAMLNNVVADALSRIDAINENNYDAIAKEQVKDEDLKQFMQNNSSLKFKPSTLPSGKTHWCDISTPKIRPYIPQIFRLQILQLIHGFVHTGVKSTIKLMTEKHVWSNIKKKVREWAKVCIRCQKCKFTRHTKSKFGEY</sequence>
<keyword evidence="10 12" id="KW-0739">Sodium transport</keyword>
<dbReference type="Proteomes" id="UP000887013">
    <property type="component" value="Unassembled WGS sequence"/>
</dbReference>
<evidence type="ECO:0000256" key="7">
    <source>
        <dbReference type="ARBA" id="ARBA00023053"/>
    </source>
</evidence>
<evidence type="ECO:0000313" key="15">
    <source>
        <dbReference type="Proteomes" id="UP000887013"/>
    </source>
</evidence>
<evidence type="ECO:0000256" key="2">
    <source>
        <dbReference type="ARBA" id="ARBA00007193"/>
    </source>
</evidence>
<dbReference type="Gene3D" id="2.60.470.10">
    <property type="entry name" value="Acid-sensing ion channels like domains"/>
    <property type="match status" value="1"/>
</dbReference>
<dbReference type="InterPro" id="IPR041588">
    <property type="entry name" value="Integrase_H2C2"/>
</dbReference>